<dbReference type="GO" id="GO:0003958">
    <property type="term" value="F:NADPH-hemoprotein reductase activity"/>
    <property type="evidence" value="ECO:0007669"/>
    <property type="project" value="TreeGrafter"/>
</dbReference>
<keyword evidence="10" id="KW-1185">Reference proteome</keyword>
<evidence type="ECO:0000256" key="7">
    <source>
        <dbReference type="ARBA" id="ARBA00023002"/>
    </source>
</evidence>
<dbReference type="GO" id="GO:0050660">
    <property type="term" value="F:flavin adenine dinucleotide binding"/>
    <property type="evidence" value="ECO:0007669"/>
    <property type="project" value="TreeGrafter"/>
</dbReference>
<evidence type="ECO:0000256" key="5">
    <source>
        <dbReference type="ARBA" id="ARBA00022827"/>
    </source>
</evidence>
<dbReference type="SUPFAM" id="SSF52343">
    <property type="entry name" value="Ferredoxin reductase-like, C-terminal NADP-linked domain"/>
    <property type="match status" value="1"/>
</dbReference>
<evidence type="ECO:0000259" key="8">
    <source>
        <dbReference type="PROSITE" id="PS51384"/>
    </source>
</evidence>
<dbReference type="InterPro" id="IPR001433">
    <property type="entry name" value="OxRdtase_FAD/NAD-bd"/>
</dbReference>
<evidence type="ECO:0000256" key="3">
    <source>
        <dbReference type="ARBA" id="ARBA00022630"/>
    </source>
</evidence>
<accession>A0AAQ3UCX5</accession>
<dbReference type="SUPFAM" id="SSF63380">
    <property type="entry name" value="Riboflavin synthase domain-like"/>
    <property type="match status" value="1"/>
</dbReference>
<dbReference type="FunFam" id="3.40.50.80:FF:000001">
    <property type="entry name" value="NADPH--cytochrome P450 reductase 1"/>
    <property type="match status" value="1"/>
</dbReference>
<evidence type="ECO:0000256" key="4">
    <source>
        <dbReference type="ARBA" id="ARBA00022643"/>
    </source>
</evidence>
<keyword evidence="7" id="KW-0560">Oxidoreductase</keyword>
<dbReference type="EMBL" id="CP144751">
    <property type="protein sequence ID" value="WVZ87481.1"/>
    <property type="molecule type" value="Genomic_DNA"/>
</dbReference>
<keyword evidence="6" id="KW-0521">NADP</keyword>
<dbReference type="Gene3D" id="1.20.990.10">
    <property type="entry name" value="NADPH-cytochrome p450 Reductase, Chain A, domain 3"/>
    <property type="match status" value="1"/>
</dbReference>
<dbReference type="InterPro" id="IPR017927">
    <property type="entry name" value="FAD-bd_FR_type"/>
</dbReference>
<dbReference type="PROSITE" id="PS51384">
    <property type="entry name" value="FAD_FR"/>
    <property type="match status" value="1"/>
</dbReference>
<dbReference type="PANTHER" id="PTHR19384:SF107">
    <property type="entry name" value="NADPH--CYTOCHROME P450 REDUCTASE 1"/>
    <property type="match status" value="1"/>
</dbReference>
<dbReference type="InterPro" id="IPR001709">
    <property type="entry name" value="Flavoprot_Pyr_Nucl_cyt_Rdtase"/>
</dbReference>
<dbReference type="CDD" id="cd06204">
    <property type="entry name" value="CYPOR"/>
    <property type="match status" value="1"/>
</dbReference>
<protein>
    <recommendedName>
        <fullName evidence="8">FAD-binding FR-type domain-containing protein</fullName>
    </recommendedName>
</protein>
<dbReference type="PANTHER" id="PTHR19384">
    <property type="entry name" value="NITRIC OXIDE SYNTHASE-RELATED"/>
    <property type="match status" value="1"/>
</dbReference>
<dbReference type="Gene3D" id="2.40.30.10">
    <property type="entry name" value="Translation factors"/>
    <property type="match status" value="1"/>
</dbReference>
<dbReference type="EMBL" id="CP144751">
    <property type="protein sequence ID" value="WVZ87482.1"/>
    <property type="molecule type" value="Genomic_DNA"/>
</dbReference>
<evidence type="ECO:0000313" key="9">
    <source>
        <dbReference type="EMBL" id="WVZ87482.1"/>
    </source>
</evidence>
<dbReference type="GO" id="GO:0005829">
    <property type="term" value="C:cytosol"/>
    <property type="evidence" value="ECO:0007669"/>
    <property type="project" value="TreeGrafter"/>
</dbReference>
<evidence type="ECO:0000256" key="6">
    <source>
        <dbReference type="ARBA" id="ARBA00022857"/>
    </source>
</evidence>
<sequence length="378" mass="41964">MDLPLSMMRYETGDHVGVYSENSVETVEEAERLLDLSPDTFFSIHADAEDGSPRKGGGSLAPPFPSPCTLRTALLRYADLLNPPKKAALLALASHASDPAETERLRFLASPAGKDEYSQWITASQRSLLEVMVAFPSAKPPLGVFFAAIAPRLQPRYYSISSSPKMVPSRIHVTCALVYGPSPTGRIHQGVCSTWMKNTIPLEYSEECSWAPIFVRQSNFKLPADPSTPIIMIGPGTGLAPFRGFLQERLALKQSGVELGTSILFFGCRNRNMDYIYEDELQNFLQEGALSELIVAFSREGPTKEYVQHKMVEKATEIWNIISQGGYLYVCGDAKGMARDVHRVLHTIVQEQGSLDSSKTESYVKSLQMEGRYLRDVW</sequence>
<dbReference type="FunFam" id="1.20.990.10:FF:000003">
    <property type="entry name" value="NADPH--cytochrome P450 reductase"/>
    <property type="match status" value="1"/>
</dbReference>
<name>A0AAQ3UCX5_PASNO</name>
<dbReference type="InterPro" id="IPR039261">
    <property type="entry name" value="FNR_nucleotide-bd"/>
</dbReference>
<dbReference type="InterPro" id="IPR017938">
    <property type="entry name" value="Riboflavin_synthase-like_b-brl"/>
</dbReference>
<dbReference type="InterPro" id="IPR003097">
    <property type="entry name" value="CysJ-like_FAD-binding"/>
</dbReference>
<gene>
    <name evidence="9" type="ORF">U9M48_034113</name>
</gene>
<keyword evidence="4" id="KW-0288">FMN</keyword>
<dbReference type="Gene3D" id="3.40.50.80">
    <property type="entry name" value="Nucleotide-binding domain of ferredoxin-NADP reductase (FNR) module"/>
    <property type="match status" value="1"/>
</dbReference>
<comment type="cofactor">
    <cofactor evidence="2">
        <name>FAD</name>
        <dbReference type="ChEBI" id="CHEBI:57692"/>
    </cofactor>
</comment>
<proteinExistence type="predicted"/>
<reference evidence="9 10" key="1">
    <citation type="submission" date="2024-02" db="EMBL/GenBank/DDBJ databases">
        <title>High-quality chromosome-scale genome assembly of Pensacola bahiagrass (Paspalum notatum Flugge var. saurae).</title>
        <authorList>
            <person name="Vega J.M."/>
            <person name="Podio M."/>
            <person name="Orjuela J."/>
            <person name="Siena L.A."/>
            <person name="Pessino S.C."/>
            <person name="Combes M.C."/>
            <person name="Mariac C."/>
            <person name="Albertini E."/>
            <person name="Pupilli F."/>
            <person name="Ortiz J.P.A."/>
            <person name="Leblanc O."/>
        </authorList>
    </citation>
    <scope>NUCLEOTIDE SEQUENCE [LARGE SCALE GENOMIC DNA]</scope>
    <source>
        <strain evidence="9">R1</strain>
        <tissue evidence="9">Leaf</tissue>
    </source>
</reference>
<evidence type="ECO:0000256" key="1">
    <source>
        <dbReference type="ARBA" id="ARBA00001917"/>
    </source>
</evidence>
<evidence type="ECO:0000313" key="10">
    <source>
        <dbReference type="Proteomes" id="UP001341281"/>
    </source>
</evidence>
<dbReference type="InterPro" id="IPR023173">
    <property type="entry name" value="NADPH_Cyt_P450_Rdtase_alpha"/>
</dbReference>
<dbReference type="GO" id="GO:0010181">
    <property type="term" value="F:FMN binding"/>
    <property type="evidence" value="ECO:0007669"/>
    <property type="project" value="TreeGrafter"/>
</dbReference>
<feature type="domain" description="FAD-binding FR-type" evidence="8">
    <location>
        <begin position="1"/>
        <end position="223"/>
    </location>
</feature>
<dbReference type="Proteomes" id="UP001341281">
    <property type="component" value="Chromosome 07"/>
</dbReference>
<organism evidence="9 10">
    <name type="scientific">Paspalum notatum var. saurae</name>
    <dbReference type="NCBI Taxonomy" id="547442"/>
    <lineage>
        <taxon>Eukaryota</taxon>
        <taxon>Viridiplantae</taxon>
        <taxon>Streptophyta</taxon>
        <taxon>Embryophyta</taxon>
        <taxon>Tracheophyta</taxon>
        <taxon>Spermatophyta</taxon>
        <taxon>Magnoliopsida</taxon>
        <taxon>Liliopsida</taxon>
        <taxon>Poales</taxon>
        <taxon>Poaceae</taxon>
        <taxon>PACMAD clade</taxon>
        <taxon>Panicoideae</taxon>
        <taxon>Andropogonodae</taxon>
        <taxon>Paspaleae</taxon>
        <taxon>Paspalinae</taxon>
        <taxon>Paspalum</taxon>
    </lineage>
</organism>
<evidence type="ECO:0000256" key="2">
    <source>
        <dbReference type="ARBA" id="ARBA00001974"/>
    </source>
</evidence>
<dbReference type="PRINTS" id="PR00371">
    <property type="entry name" value="FPNCR"/>
</dbReference>
<keyword evidence="5" id="KW-0274">FAD</keyword>
<comment type="cofactor">
    <cofactor evidence="1">
        <name>FMN</name>
        <dbReference type="ChEBI" id="CHEBI:58210"/>
    </cofactor>
</comment>
<keyword evidence="3" id="KW-0285">Flavoprotein</keyword>
<dbReference type="Pfam" id="PF00667">
    <property type="entry name" value="FAD_binding_1"/>
    <property type="match status" value="1"/>
</dbReference>
<dbReference type="Pfam" id="PF00175">
    <property type="entry name" value="NAD_binding_1"/>
    <property type="match status" value="1"/>
</dbReference>
<dbReference type="AlphaFoldDB" id="A0AAQ3UCX5"/>